<keyword evidence="2" id="KW-1185">Reference proteome</keyword>
<reference evidence="1 2" key="1">
    <citation type="submission" date="2022-10" db="EMBL/GenBank/DDBJ databases">
        <title>Alteromonas sp. chi3 Genome sequencing.</title>
        <authorList>
            <person name="Park S."/>
        </authorList>
    </citation>
    <scope>NUCLEOTIDE SEQUENCE [LARGE SCALE GENOMIC DNA]</scope>
    <source>
        <strain evidence="2">chi3</strain>
    </source>
</reference>
<dbReference type="EMBL" id="JAQQXP010000004">
    <property type="protein sequence ID" value="MDC8832905.1"/>
    <property type="molecule type" value="Genomic_DNA"/>
</dbReference>
<protein>
    <submittedName>
        <fullName evidence="1">Uncharacterized protein</fullName>
    </submittedName>
</protein>
<dbReference type="RefSeq" id="WP_273642802.1">
    <property type="nucleotide sequence ID" value="NZ_JAQQXP010000004.1"/>
</dbReference>
<name>A0ABT5L788_9ALTE</name>
<comment type="caution">
    <text evidence="1">The sequence shown here is derived from an EMBL/GenBank/DDBJ whole genome shotgun (WGS) entry which is preliminary data.</text>
</comment>
<accession>A0ABT5L788</accession>
<gene>
    <name evidence="1" type="ORF">OIK42_19300</name>
</gene>
<evidence type="ECO:0000313" key="2">
    <source>
        <dbReference type="Proteomes" id="UP001218788"/>
    </source>
</evidence>
<dbReference type="Proteomes" id="UP001218788">
    <property type="component" value="Unassembled WGS sequence"/>
</dbReference>
<sequence>MAVTKQQVLDLERCNINLAALGNIREQLEKVRPSDDESFAGHVSKIHSLIDEMSADEISLRDAFFEELTR</sequence>
<proteinExistence type="predicted"/>
<evidence type="ECO:0000313" key="1">
    <source>
        <dbReference type="EMBL" id="MDC8832905.1"/>
    </source>
</evidence>
<organism evidence="1 2">
    <name type="scientific">Alteromonas gilva</name>
    <dbReference type="NCBI Taxonomy" id="2987522"/>
    <lineage>
        <taxon>Bacteria</taxon>
        <taxon>Pseudomonadati</taxon>
        <taxon>Pseudomonadota</taxon>
        <taxon>Gammaproteobacteria</taxon>
        <taxon>Alteromonadales</taxon>
        <taxon>Alteromonadaceae</taxon>
        <taxon>Alteromonas/Salinimonas group</taxon>
        <taxon>Alteromonas</taxon>
    </lineage>
</organism>